<evidence type="ECO:0000259" key="1">
    <source>
        <dbReference type="SMART" id="SM00470"/>
    </source>
</evidence>
<sequence length="323" mass="35779">MKGRYQSIPLTNIITSARLQNRNTKAPIVRHRAPLTPSSFEHLDDLKQAISQGVRLPPVQVVKAEADKGGRFYLVDGFHRFWAHEQLKKKVIAAEVLDGCGIAHALIAAGRANLSHGLRLDKHQRAENAWRCLNLPESDHFRRLNKTEAAGALGVSSETIKKMRKNIRKRGVEAGLINSDLSGSAGEEALQAYWDEHPAPDTWRDARRGTTPTRKGDDWKVQRAGREIAQLLVSLAEAYGPEVMKSAHNAVGFHLRDLKPAEGVTKLTKAFSVTPKPLLSDDEAAISTEAMAGFLEWQQAQGFDHDPKSLFNDVELEDSSSDF</sequence>
<dbReference type="SMART" id="SM00470">
    <property type="entry name" value="ParB"/>
    <property type="match status" value="1"/>
</dbReference>
<feature type="domain" description="ParB-like N-terminal" evidence="1">
    <location>
        <begin position="17"/>
        <end position="114"/>
    </location>
</feature>
<evidence type="ECO:0000313" key="2">
    <source>
        <dbReference type="EMBL" id="SEL74444.1"/>
    </source>
</evidence>
<proteinExistence type="predicted"/>
<reference evidence="2 3" key="1">
    <citation type="submission" date="2016-10" db="EMBL/GenBank/DDBJ databases">
        <authorList>
            <person name="de Groot N.N."/>
        </authorList>
    </citation>
    <scope>NUCLEOTIDE SEQUENCE [LARGE SCALE GENOMIC DNA]</scope>
    <source>
        <strain evidence="2 3">JCM 19513</strain>
    </source>
</reference>
<gene>
    <name evidence="2" type="ORF">SAMN05216214_1207</name>
</gene>
<organism evidence="2 3">
    <name type="scientific">Atopomonas hussainii</name>
    <dbReference type="NCBI Taxonomy" id="1429083"/>
    <lineage>
        <taxon>Bacteria</taxon>
        <taxon>Pseudomonadati</taxon>
        <taxon>Pseudomonadota</taxon>
        <taxon>Gammaproteobacteria</taxon>
        <taxon>Pseudomonadales</taxon>
        <taxon>Pseudomonadaceae</taxon>
        <taxon>Atopomonas</taxon>
    </lineage>
</organism>
<dbReference type="Proteomes" id="UP000185766">
    <property type="component" value="Unassembled WGS sequence"/>
</dbReference>
<dbReference type="SUPFAM" id="SSF110849">
    <property type="entry name" value="ParB/Sulfiredoxin"/>
    <property type="match status" value="1"/>
</dbReference>
<dbReference type="AlphaFoldDB" id="A0A1H7SRD3"/>
<dbReference type="EMBL" id="FOAS01000020">
    <property type="protein sequence ID" value="SEL74444.1"/>
    <property type="molecule type" value="Genomic_DNA"/>
</dbReference>
<evidence type="ECO:0000313" key="3">
    <source>
        <dbReference type="Proteomes" id="UP000185766"/>
    </source>
</evidence>
<accession>A0A1H7SRD3</accession>
<dbReference type="RefSeq" id="WP_074870467.1">
    <property type="nucleotide sequence ID" value="NZ_FOAS01000020.1"/>
</dbReference>
<dbReference type="Pfam" id="PF02195">
    <property type="entry name" value="ParB_N"/>
    <property type="match status" value="1"/>
</dbReference>
<name>A0A1H7SRD3_9GAMM</name>
<keyword evidence="3" id="KW-1185">Reference proteome</keyword>
<protein>
    <submittedName>
        <fullName evidence="2">ParB-like nuclease domain-containing protein</fullName>
    </submittedName>
</protein>
<dbReference type="InterPro" id="IPR036086">
    <property type="entry name" value="ParB/Sulfiredoxin_sf"/>
</dbReference>
<dbReference type="InterPro" id="IPR003115">
    <property type="entry name" value="ParB_N"/>
</dbReference>
<dbReference type="Gene3D" id="3.90.1530.10">
    <property type="entry name" value="Conserved hypothetical protein from pyrococcus furiosus pfu- 392566-001, ParB domain"/>
    <property type="match status" value="1"/>
</dbReference>